<feature type="transmembrane region" description="Helical" evidence="6">
    <location>
        <begin position="333"/>
        <end position="353"/>
    </location>
</feature>
<evidence type="ECO:0000256" key="4">
    <source>
        <dbReference type="ARBA" id="ARBA00022989"/>
    </source>
</evidence>
<evidence type="ECO:0000256" key="2">
    <source>
        <dbReference type="ARBA" id="ARBA00022475"/>
    </source>
</evidence>
<feature type="transmembrane region" description="Helical" evidence="6">
    <location>
        <begin position="296"/>
        <end position="313"/>
    </location>
</feature>
<dbReference type="InterPro" id="IPR036866">
    <property type="entry name" value="RibonucZ/Hydroxyglut_hydro"/>
</dbReference>
<name>A0A1I1PCG1_9GAMM</name>
<dbReference type="STRING" id="1123397.SAMN05660831_00546"/>
<keyword evidence="3 6" id="KW-0812">Transmembrane</keyword>
<dbReference type="InterPro" id="IPR052159">
    <property type="entry name" value="Competence_DNA_uptake"/>
</dbReference>
<dbReference type="InterPro" id="IPR004477">
    <property type="entry name" value="ComEC_N"/>
</dbReference>
<feature type="transmembrane region" description="Helical" evidence="6">
    <location>
        <begin position="233"/>
        <end position="251"/>
    </location>
</feature>
<feature type="domain" description="Metallo-beta-lactamase" evidence="7">
    <location>
        <begin position="515"/>
        <end position="695"/>
    </location>
</feature>
<dbReference type="PANTHER" id="PTHR30619:SF1">
    <property type="entry name" value="RECOMBINATION PROTEIN 2"/>
    <property type="match status" value="1"/>
</dbReference>
<dbReference type="PANTHER" id="PTHR30619">
    <property type="entry name" value="DNA INTERNALIZATION/COMPETENCE PROTEIN COMEC/REC2"/>
    <property type="match status" value="1"/>
</dbReference>
<dbReference type="NCBIfam" id="TIGR00361">
    <property type="entry name" value="ComEC_Rec2"/>
    <property type="match status" value="1"/>
</dbReference>
<keyword evidence="9" id="KW-1185">Reference proteome</keyword>
<keyword evidence="4 6" id="KW-1133">Transmembrane helix</keyword>
<dbReference type="Gene3D" id="3.60.15.10">
    <property type="entry name" value="Ribonuclease Z/Hydroxyacylglutathione hydrolase-like"/>
    <property type="match status" value="1"/>
</dbReference>
<keyword evidence="2" id="KW-1003">Cell membrane</keyword>
<reference evidence="8 9" key="1">
    <citation type="submission" date="2016-10" db="EMBL/GenBank/DDBJ databases">
        <authorList>
            <person name="de Groot N.N."/>
        </authorList>
    </citation>
    <scope>NUCLEOTIDE SEQUENCE [LARGE SCALE GENOMIC DNA]</scope>
    <source>
        <strain evidence="8 9">HL3</strain>
    </source>
</reference>
<feature type="transmembrane region" description="Helical" evidence="6">
    <location>
        <begin position="449"/>
        <end position="474"/>
    </location>
</feature>
<dbReference type="NCBIfam" id="TIGR00360">
    <property type="entry name" value="ComEC_N-term"/>
    <property type="match status" value="1"/>
</dbReference>
<dbReference type="InterPro" id="IPR025405">
    <property type="entry name" value="DUF4131"/>
</dbReference>
<feature type="transmembrane region" description="Helical" evidence="6">
    <location>
        <begin position="426"/>
        <end position="443"/>
    </location>
</feature>
<dbReference type="AlphaFoldDB" id="A0A1I1PCG1"/>
<evidence type="ECO:0000313" key="9">
    <source>
        <dbReference type="Proteomes" id="UP000198611"/>
    </source>
</evidence>
<comment type="subcellular location">
    <subcellularLocation>
        <location evidence="1">Cell membrane</location>
        <topology evidence="1">Multi-pass membrane protein</topology>
    </subcellularLocation>
</comment>
<dbReference type="EMBL" id="FOMJ01000001">
    <property type="protein sequence ID" value="SFD03660.1"/>
    <property type="molecule type" value="Genomic_DNA"/>
</dbReference>
<sequence>MIAGTLAFIAGVGAVHLLPALPSWWSGWLLPGLLVPVLPRAIGLPLLAALAGFGWSLWEGATPPPMPASLSGADVRLVGQVDGLAERDGRRTRFRLRVERATRGGRPVAVAGHVRLNWYGDPPALHPGQRLGLTARLERPRRFANPGGFDYAAWLYREGITATGWVRSAPVARYEAGAAPVDRIRADLGSRLTASLPPTTAHPGLVRALALGDRRGITDAEWSTLLATGTNHLVAISGLHVGLVAGLAWGATRRVWPRLPGAVAALSAPRAAVLAGGVAATAYAALAGFAIPTQRALVMLLIAGVLLWWYRPARPAHGLAAAAWLVLLLDPRAVLAPGFWLSFAAVAVILYALDGRLRRGGPVRDALRIQFVVSLGLVPLLVGLFGEASLAAPVANLVMVPLVGLAVVPLVLAGMVLLVSWPSASAFLFGLADGLLATAWPMLEALADIPALQFTGAALPAVALVAAALGLGWLAGPRGLPGRPAALVLLLPLLFWQPHRPEAGEVRLTILDVGQGLAAVVRTREHTLIYDTGPHYGGDFEAGGAIIAPYLASRGIQRVDLLVVSHGDRDHAGGAEGLREAVDVARVVAGEAGDLSQAERCPEQGRWSWDGVELALAAGRGEGNEASCALRVEAGGTSALFTGDLGRAGERHLLERADWFPVDWLLVPHHGSTTSSSSALLEAARPDRAALSVGYDNRHGHPDAGVMARYRARGIPVARTDRDGALTYRLGRDGLEGPQRERRIYRRHWHAGTPAAGGGWLW</sequence>
<evidence type="ECO:0000256" key="1">
    <source>
        <dbReference type="ARBA" id="ARBA00004651"/>
    </source>
</evidence>
<dbReference type="Pfam" id="PF00753">
    <property type="entry name" value="Lactamase_B"/>
    <property type="match status" value="2"/>
</dbReference>
<dbReference type="RefSeq" id="WP_093427194.1">
    <property type="nucleotide sequence ID" value="NZ_FOMJ01000001.1"/>
</dbReference>
<feature type="transmembrane region" description="Helical" evidence="6">
    <location>
        <begin position="271"/>
        <end position="289"/>
    </location>
</feature>
<keyword evidence="5 6" id="KW-0472">Membrane</keyword>
<evidence type="ECO:0000256" key="6">
    <source>
        <dbReference type="SAM" id="Phobius"/>
    </source>
</evidence>
<dbReference type="SUPFAM" id="SSF56281">
    <property type="entry name" value="Metallo-hydrolase/oxidoreductase"/>
    <property type="match status" value="1"/>
</dbReference>
<evidence type="ECO:0000256" key="5">
    <source>
        <dbReference type="ARBA" id="ARBA00023136"/>
    </source>
</evidence>
<dbReference type="Pfam" id="PF13567">
    <property type="entry name" value="DUF4131"/>
    <property type="match status" value="1"/>
</dbReference>
<dbReference type="CDD" id="cd07731">
    <property type="entry name" value="ComA-like_MBL-fold"/>
    <property type="match status" value="1"/>
</dbReference>
<feature type="transmembrane region" description="Helical" evidence="6">
    <location>
        <begin position="41"/>
        <end position="58"/>
    </location>
</feature>
<dbReference type="InterPro" id="IPR004797">
    <property type="entry name" value="Competence_ComEC/Rec2"/>
</dbReference>
<dbReference type="InterPro" id="IPR035681">
    <property type="entry name" value="ComA-like_MBL"/>
</dbReference>
<protein>
    <submittedName>
        <fullName evidence="8">Competence protein ComEC</fullName>
    </submittedName>
</protein>
<dbReference type="SMART" id="SM00849">
    <property type="entry name" value="Lactamase_B"/>
    <property type="match status" value="1"/>
</dbReference>
<evidence type="ECO:0000256" key="3">
    <source>
        <dbReference type="ARBA" id="ARBA00022692"/>
    </source>
</evidence>
<feature type="transmembrane region" description="Helical" evidence="6">
    <location>
        <begin position="365"/>
        <end position="386"/>
    </location>
</feature>
<dbReference type="InterPro" id="IPR001279">
    <property type="entry name" value="Metallo-B-lactamas"/>
</dbReference>
<accession>A0A1I1PCG1</accession>
<feature type="transmembrane region" description="Helical" evidence="6">
    <location>
        <begin position="398"/>
        <end position="419"/>
    </location>
</feature>
<organism evidence="8 9">
    <name type="scientific">Thiohalospira halophila DSM 15071</name>
    <dbReference type="NCBI Taxonomy" id="1123397"/>
    <lineage>
        <taxon>Bacteria</taxon>
        <taxon>Pseudomonadati</taxon>
        <taxon>Pseudomonadota</taxon>
        <taxon>Gammaproteobacteria</taxon>
        <taxon>Thiohalospirales</taxon>
        <taxon>Thiohalospiraceae</taxon>
        <taxon>Thiohalospira</taxon>
    </lineage>
</organism>
<dbReference type="GO" id="GO:0005886">
    <property type="term" value="C:plasma membrane"/>
    <property type="evidence" value="ECO:0007669"/>
    <property type="project" value="UniProtKB-SubCell"/>
</dbReference>
<proteinExistence type="predicted"/>
<evidence type="ECO:0000313" key="8">
    <source>
        <dbReference type="EMBL" id="SFD03660.1"/>
    </source>
</evidence>
<gene>
    <name evidence="8" type="ORF">SAMN05660831_00546</name>
</gene>
<dbReference type="Proteomes" id="UP000198611">
    <property type="component" value="Unassembled WGS sequence"/>
</dbReference>
<dbReference type="GO" id="GO:0030420">
    <property type="term" value="P:establishment of competence for transformation"/>
    <property type="evidence" value="ECO:0007669"/>
    <property type="project" value="InterPro"/>
</dbReference>
<dbReference type="Pfam" id="PF03772">
    <property type="entry name" value="Competence"/>
    <property type="match status" value="1"/>
</dbReference>
<evidence type="ECO:0000259" key="7">
    <source>
        <dbReference type="SMART" id="SM00849"/>
    </source>
</evidence>
<dbReference type="OrthoDB" id="9761531at2"/>